<comment type="cofactor">
    <cofactor evidence="10">
        <name>Mg(2+)</name>
        <dbReference type="ChEBI" id="CHEBI:18420"/>
    </cofactor>
    <cofactor evidence="10">
        <name>Mn(2+)</name>
        <dbReference type="ChEBI" id="CHEBI:29035"/>
    </cofactor>
    <text evidence="10">Probably binds two magnesium or manganese ions per subunit.</text>
</comment>
<dbReference type="GO" id="GO:0005634">
    <property type="term" value="C:nucleus"/>
    <property type="evidence" value="ECO:0007669"/>
    <property type="project" value="TreeGrafter"/>
</dbReference>
<dbReference type="KEGG" id="sasa:106574635"/>
<comment type="similarity">
    <text evidence="2">Belongs to the DNA repair enzymes AP/ExoA family.</text>
</comment>
<evidence type="ECO:0000259" key="12">
    <source>
        <dbReference type="Pfam" id="PF03372"/>
    </source>
</evidence>
<evidence type="ECO:0000313" key="13">
    <source>
        <dbReference type="Proteomes" id="UP001652741"/>
    </source>
</evidence>
<evidence type="ECO:0000256" key="1">
    <source>
        <dbReference type="ARBA" id="ARBA00000493"/>
    </source>
</evidence>
<protein>
    <recommendedName>
        <fullName evidence="3">exodeoxyribonuclease III</fullName>
        <ecNumber evidence="3">3.1.11.2</ecNumber>
    </recommendedName>
</protein>
<keyword evidence="8" id="KW-0234">DNA repair</keyword>
<dbReference type="GO" id="GO:0046872">
    <property type="term" value="F:metal ion binding"/>
    <property type="evidence" value="ECO:0007669"/>
    <property type="project" value="UniProtKB-KW"/>
</dbReference>
<dbReference type="SUPFAM" id="SSF56219">
    <property type="entry name" value="DNase I-like"/>
    <property type="match status" value="1"/>
</dbReference>
<dbReference type="GO" id="GO:0006284">
    <property type="term" value="P:base-excision repair"/>
    <property type="evidence" value="ECO:0007669"/>
    <property type="project" value="TreeGrafter"/>
</dbReference>
<keyword evidence="10" id="KW-0464">Manganese</keyword>
<evidence type="ECO:0000256" key="4">
    <source>
        <dbReference type="ARBA" id="ARBA00022723"/>
    </source>
</evidence>
<feature type="active site" evidence="9">
    <location>
        <position position="130"/>
    </location>
</feature>
<evidence type="ECO:0000256" key="8">
    <source>
        <dbReference type="ARBA" id="ARBA00023204"/>
    </source>
</evidence>
<feature type="active site" description="Proton acceptor" evidence="9">
    <location>
        <position position="247"/>
    </location>
</feature>
<dbReference type="AlphaFoldDB" id="A0A1S3MSH9"/>
<evidence type="ECO:0000256" key="10">
    <source>
        <dbReference type="PIRSR" id="PIRSR604808-2"/>
    </source>
</evidence>
<organism evidence="13 14">
    <name type="scientific">Salmo salar</name>
    <name type="common">Atlantic salmon</name>
    <dbReference type="NCBI Taxonomy" id="8030"/>
    <lineage>
        <taxon>Eukaryota</taxon>
        <taxon>Metazoa</taxon>
        <taxon>Chordata</taxon>
        <taxon>Craniata</taxon>
        <taxon>Vertebrata</taxon>
        <taxon>Euteleostomi</taxon>
        <taxon>Actinopterygii</taxon>
        <taxon>Neopterygii</taxon>
        <taxon>Teleostei</taxon>
        <taxon>Protacanthopterygii</taxon>
        <taxon>Salmoniformes</taxon>
        <taxon>Salmonidae</taxon>
        <taxon>Salmoninae</taxon>
        <taxon>Salmo</taxon>
    </lineage>
</organism>
<evidence type="ECO:0000256" key="11">
    <source>
        <dbReference type="PIRSR" id="PIRSR604808-3"/>
    </source>
</evidence>
<evidence type="ECO:0000256" key="7">
    <source>
        <dbReference type="ARBA" id="ARBA00022842"/>
    </source>
</evidence>
<dbReference type="PANTHER" id="PTHR22748">
    <property type="entry name" value="AP ENDONUCLEASE"/>
    <property type="match status" value="1"/>
</dbReference>
<evidence type="ECO:0000256" key="6">
    <source>
        <dbReference type="ARBA" id="ARBA00022801"/>
    </source>
</evidence>
<keyword evidence="6" id="KW-0378">Hydrolase</keyword>
<evidence type="ECO:0000313" key="14">
    <source>
        <dbReference type="RefSeq" id="XP_014006104.2"/>
    </source>
</evidence>
<dbReference type="GeneID" id="106574635"/>
<keyword evidence="7 10" id="KW-0460">Magnesium</keyword>
<dbReference type="RefSeq" id="XP_014006104.2">
    <property type="nucleotide sequence ID" value="XM_014150629.2"/>
</dbReference>
<dbReference type="GO" id="GO:0008081">
    <property type="term" value="F:phosphoric diester hydrolase activity"/>
    <property type="evidence" value="ECO:0007669"/>
    <property type="project" value="TreeGrafter"/>
</dbReference>
<gene>
    <name evidence="14" type="primary">LOC106574635</name>
</gene>
<feature type="binding site" evidence="10">
    <location>
        <position position="246"/>
    </location>
    <ligand>
        <name>Mg(2+)</name>
        <dbReference type="ChEBI" id="CHEBI:18420"/>
        <label>1</label>
    </ligand>
</feature>
<feature type="domain" description="Endonuclease/exonuclease/phosphatase" evidence="12">
    <location>
        <begin position="16"/>
        <end position="247"/>
    </location>
</feature>
<evidence type="ECO:0000256" key="5">
    <source>
        <dbReference type="ARBA" id="ARBA00022763"/>
    </source>
</evidence>
<dbReference type="InterPro" id="IPR005135">
    <property type="entry name" value="Endo/exonuclease/phosphatase"/>
</dbReference>
<feature type="site" description="Interaction with DNA substrate" evidence="11">
    <location>
        <position position="247"/>
    </location>
</feature>
<sequence length="528" mass="60703">MARTMAKYTGKSLSIITWNICGVKPTKRSPNKCIDIMKCGRNGDIIFLQETHIGPNCYKVMERHGWEEMKIHWSSYFTVYSPNSKGVAILVNKKLKPHYEYICHDEDYAGGYIVLFCHMYGQLFTLVNVYNHKEDKQVLGRLSQYLQEMKIGTFVIGGDFNTVLDLDFDNRTASEHKRHTSLRPLLQSFISSLNLQDTWARLHPTEEAFTHSQNTSHSRIDMFFMHQDKAPFAQSCEIHTDSGISDHNPVSLKIHVPKIGSTLTDVHQKLRKLGDGELKYKTKLDRRAGQISGAEVLVAMKSLTDSSNGPREGDLMETETLKHEYNEILSGKRQIPDGFNMSVNREKKIFATILANRLQMYLEPSFTRSINIPPKSLPYIVYLGRQPLIKSNFLKKALLSIDIISSPPRDFKILKQVLPRDLDILWKLLPMVEGSSGHKINLQDQCPLTPALLHLCLKYMEHRIQKTGTVLSVSRQRLSLFIHMEQKKQPLVFKLLFKIRKESDLSFKVFEGNILSGRWTFKLKETFS</sequence>
<dbReference type="InterPro" id="IPR036691">
    <property type="entry name" value="Endo/exonu/phosph_ase_sf"/>
</dbReference>
<dbReference type="GO" id="GO:0008311">
    <property type="term" value="F:double-stranded DNA 3'-5' DNA exonuclease activity"/>
    <property type="evidence" value="ECO:0007669"/>
    <property type="project" value="UniProtKB-EC"/>
</dbReference>
<dbReference type="Pfam" id="PF03372">
    <property type="entry name" value="Exo_endo_phos"/>
    <property type="match status" value="1"/>
</dbReference>
<keyword evidence="13" id="KW-1185">Reference proteome</keyword>
<keyword evidence="5" id="KW-0227">DNA damage</keyword>
<evidence type="ECO:0000256" key="9">
    <source>
        <dbReference type="PIRSR" id="PIRSR604808-1"/>
    </source>
</evidence>
<feature type="active site" description="Proton donor/acceptor" evidence="9">
    <location>
        <position position="159"/>
    </location>
</feature>
<dbReference type="Proteomes" id="UP001652741">
    <property type="component" value="Chromosome ssa05"/>
</dbReference>
<feature type="site" description="Important for catalytic activity" evidence="11">
    <location>
        <position position="221"/>
    </location>
</feature>
<dbReference type="GO" id="GO:0003906">
    <property type="term" value="F:DNA-(apurinic or apyrimidinic site) endonuclease activity"/>
    <property type="evidence" value="ECO:0007669"/>
    <property type="project" value="TreeGrafter"/>
</dbReference>
<feature type="binding site" evidence="10">
    <location>
        <position position="19"/>
    </location>
    <ligand>
        <name>Mg(2+)</name>
        <dbReference type="ChEBI" id="CHEBI:18420"/>
        <label>1</label>
    </ligand>
</feature>
<dbReference type="Gene3D" id="3.60.10.10">
    <property type="entry name" value="Endonuclease/exonuclease/phosphatase"/>
    <property type="match status" value="1"/>
</dbReference>
<evidence type="ECO:0000256" key="3">
    <source>
        <dbReference type="ARBA" id="ARBA00012115"/>
    </source>
</evidence>
<comment type="catalytic activity">
    <reaction evidence="1">
        <text>Exonucleolytic cleavage in the 3'- to 5'-direction to yield nucleoside 5'-phosphates.</text>
        <dbReference type="EC" id="3.1.11.2"/>
    </reaction>
</comment>
<feature type="binding site" evidence="10">
    <location>
        <position position="50"/>
    </location>
    <ligand>
        <name>Mg(2+)</name>
        <dbReference type="ChEBI" id="CHEBI:18420"/>
        <label>1</label>
    </ligand>
</feature>
<proteinExistence type="inferred from homology"/>
<feature type="binding site" evidence="10">
    <location>
        <position position="247"/>
    </location>
    <ligand>
        <name>Mg(2+)</name>
        <dbReference type="ChEBI" id="CHEBI:18420"/>
        <label>1</label>
    </ligand>
</feature>
<evidence type="ECO:0000256" key="2">
    <source>
        <dbReference type="ARBA" id="ARBA00007092"/>
    </source>
</evidence>
<reference evidence="14" key="1">
    <citation type="submission" date="2025-08" db="UniProtKB">
        <authorList>
            <consortium name="RefSeq"/>
        </authorList>
    </citation>
    <scope>IDENTIFICATION</scope>
</reference>
<dbReference type="PANTHER" id="PTHR22748:SF6">
    <property type="entry name" value="DNA-(APURINIC OR APYRIMIDINIC SITE) ENDONUCLEASE"/>
    <property type="match status" value="1"/>
</dbReference>
<dbReference type="InterPro" id="IPR004808">
    <property type="entry name" value="AP_endonuc_1"/>
</dbReference>
<keyword evidence="4 10" id="KW-0479">Metal-binding</keyword>
<feature type="site" description="Transition state stabilizer" evidence="11">
    <location>
        <position position="161"/>
    </location>
</feature>
<name>A0A1S3MSH9_SALSA</name>
<feature type="binding site" evidence="10">
    <location>
        <position position="159"/>
    </location>
    <ligand>
        <name>Mg(2+)</name>
        <dbReference type="ChEBI" id="CHEBI:18420"/>
        <label>1</label>
    </ligand>
</feature>
<accession>A0A1S3MSH9</accession>
<dbReference type="EC" id="3.1.11.2" evidence="3"/>
<feature type="binding site" evidence="10">
    <location>
        <position position="161"/>
    </location>
    <ligand>
        <name>Mg(2+)</name>
        <dbReference type="ChEBI" id="CHEBI:18420"/>
        <label>1</label>
    </ligand>
</feature>